<evidence type="ECO:0000313" key="3">
    <source>
        <dbReference type="Proteomes" id="UP000186364"/>
    </source>
</evidence>
<dbReference type="Pfam" id="PF06568">
    <property type="entry name" value="YjiS-like"/>
    <property type="match status" value="1"/>
</dbReference>
<evidence type="ECO:0000313" key="2">
    <source>
        <dbReference type="EMBL" id="OLP58059.1"/>
    </source>
</evidence>
<evidence type="ECO:0000259" key="1">
    <source>
        <dbReference type="Pfam" id="PF06568"/>
    </source>
</evidence>
<dbReference type="AlphaFoldDB" id="A0A1Q9ARP9"/>
<gene>
    <name evidence="2" type="ORF">BJF93_05330</name>
</gene>
<feature type="domain" description="YjiS-like" evidence="1">
    <location>
        <begin position="31"/>
        <end position="61"/>
    </location>
</feature>
<dbReference type="EMBL" id="MKIP01000058">
    <property type="protein sequence ID" value="OLP58059.1"/>
    <property type="molecule type" value="Genomic_DNA"/>
</dbReference>
<dbReference type="Proteomes" id="UP000186364">
    <property type="component" value="Unassembled WGS sequence"/>
</dbReference>
<accession>A0A1Q9ARP9</accession>
<dbReference type="OrthoDB" id="8420502at2"/>
<reference evidence="2 3" key="1">
    <citation type="submission" date="2016-09" db="EMBL/GenBank/DDBJ databases">
        <title>Rhizobium sp. nov., a novel species isolated from the rice rhizosphere.</title>
        <authorList>
            <person name="Zhao J."/>
            <person name="Zhang X."/>
        </authorList>
    </citation>
    <scope>NUCLEOTIDE SEQUENCE [LARGE SCALE GENOMIC DNA]</scope>
    <source>
        <strain evidence="2 3">1.7048</strain>
    </source>
</reference>
<sequence length="96" mass="10953">MSATETHFDHPHAKGRFGLPLRGLSTMVMALIRLVRNRRTLNRLHDLNDSQLADIGISRRDLSMAATSAFFEDPTQHLSQAARRRARDRFVRVEGL</sequence>
<comment type="caution">
    <text evidence="2">The sequence shown here is derived from an EMBL/GenBank/DDBJ whole genome shotgun (WGS) entry which is preliminary data.</text>
</comment>
<dbReference type="RefSeq" id="WP_075629270.1">
    <property type="nucleotide sequence ID" value="NZ_FOAM01000013.1"/>
</dbReference>
<proteinExistence type="predicted"/>
<keyword evidence="3" id="KW-1185">Reference proteome</keyword>
<protein>
    <recommendedName>
        <fullName evidence="1">YjiS-like domain-containing protein</fullName>
    </recommendedName>
</protein>
<name>A0A1Q9ARP9_9HYPH</name>
<dbReference type="InterPro" id="IPR009506">
    <property type="entry name" value="YjiS-like"/>
</dbReference>
<organism evidence="2 3">
    <name type="scientific">Xaviernesmea oryzae</name>
    <dbReference type="NCBI Taxonomy" id="464029"/>
    <lineage>
        <taxon>Bacteria</taxon>
        <taxon>Pseudomonadati</taxon>
        <taxon>Pseudomonadota</taxon>
        <taxon>Alphaproteobacteria</taxon>
        <taxon>Hyphomicrobiales</taxon>
        <taxon>Rhizobiaceae</taxon>
        <taxon>Rhizobium/Agrobacterium group</taxon>
        <taxon>Xaviernesmea</taxon>
    </lineage>
</organism>